<keyword evidence="2" id="KW-1185">Reference proteome</keyword>
<name>A0ACB6RLH3_9PLEO</name>
<proteinExistence type="predicted"/>
<accession>A0ACB6RLH3</accession>
<evidence type="ECO:0000313" key="1">
    <source>
        <dbReference type="EMBL" id="KAF2622167.1"/>
    </source>
</evidence>
<comment type="caution">
    <text evidence="1">The sequence shown here is derived from an EMBL/GenBank/DDBJ whole genome shotgun (WGS) entry which is preliminary data.</text>
</comment>
<sequence length="213" mass="22206">MPLLKPSAASCCCRWARWKAQPRPGCHNDAGALASRTVDGGSQLIAACSGPANLSEGGARRCGAGGTASYAPWEQRAVRGARGVQQFAEERTGATEARERGRATVWESPKQPEKAVSAEARIVLLGASAKLKHCAGESDLSGANRSTSGGAVAELETRRQKEAGWLEVSHFAAVACVCCVQAEMAAPPVVRRAGSDVCESTMQCTVNGKLGPR</sequence>
<evidence type="ECO:0000313" key="2">
    <source>
        <dbReference type="Proteomes" id="UP000799754"/>
    </source>
</evidence>
<protein>
    <submittedName>
        <fullName evidence="1">Uncharacterized protein</fullName>
    </submittedName>
</protein>
<dbReference type="EMBL" id="MU006747">
    <property type="protein sequence ID" value="KAF2622167.1"/>
    <property type="molecule type" value="Genomic_DNA"/>
</dbReference>
<organism evidence="1 2">
    <name type="scientific">Macroventuria anomochaeta</name>
    <dbReference type="NCBI Taxonomy" id="301207"/>
    <lineage>
        <taxon>Eukaryota</taxon>
        <taxon>Fungi</taxon>
        <taxon>Dikarya</taxon>
        <taxon>Ascomycota</taxon>
        <taxon>Pezizomycotina</taxon>
        <taxon>Dothideomycetes</taxon>
        <taxon>Pleosporomycetidae</taxon>
        <taxon>Pleosporales</taxon>
        <taxon>Pleosporineae</taxon>
        <taxon>Didymellaceae</taxon>
        <taxon>Macroventuria</taxon>
    </lineage>
</organism>
<dbReference type="Proteomes" id="UP000799754">
    <property type="component" value="Unassembled WGS sequence"/>
</dbReference>
<gene>
    <name evidence="1" type="ORF">BU25DRAFT_425946</name>
</gene>
<reference evidence="1" key="1">
    <citation type="journal article" date="2020" name="Stud. Mycol.">
        <title>101 Dothideomycetes genomes: a test case for predicting lifestyles and emergence of pathogens.</title>
        <authorList>
            <person name="Haridas S."/>
            <person name="Albert R."/>
            <person name="Binder M."/>
            <person name="Bloem J."/>
            <person name="Labutti K."/>
            <person name="Salamov A."/>
            <person name="Andreopoulos B."/>
            <person name="Baker S."/>
            <person name="Barry K."/>
            <person name="Bills G."/>
            <person name="Bluhm B."/>
            <person name="Cannon C."/>
            <person name="Castanera R."/>
            <person name="Culley D."/>
            <person name="Daum C."/>
            <person name="Ezra D."/>
            <person name="Gonzalez J."/>
            <person name="Henrissat B."/>
            <person name="Kuo A."/>
            <person name="Liang C."/>
            <person name="Lipzen A."/>
            <person name="Lutzoni F."/>
            <person name="Magnuson J."/>
            <person name="Mondo S."/>
            <person name="Nolan M."/>
            <person name="Ohm R."/>
            <person name="Pangilinan J."/>
            <person name="Park H.-J."/>
            <person name="Ramirez L."/>
            <person name="Alfaro M."/>
            <person name="Sun H."/>
            <person name="Tritt A."/>
            <person name="Yoshinaga Y."/>
            <person name="Zwiers L.-H."/>
            <person name="Turgeon B."/>
            <person name="Goodwin S."/>
            <person name="Spatafora J."/>
            <person name="Crous P."/>
            <person name="Grigoriev I."/>
        </authorList>
    </citation>
    <scope>NUCLEOTIDE SEQUENCE</scope>
    <source>
        <strain evidence="1">CBS 525.71</strain>
    </source>
</reference>